<evidence type="ECO:0000313" key="10">
    <source>
        <dbReference type="EMBL" id="SMC08459.1"/>
    </source>
</evidence>
<name>A0A1W1WQG5_9BACT</name>
<dbReference type="InterPro" id="IPR001867">
    <property type="entry name" value="OmpR/PhoB-type_DNA-bd"/>
</dbReference>
<dbReference type="PANTHER" id="PTHR48111">
    <property type="entry name" value="REGULATOR OF RPOS"/>
    <property type="match status" value="1"/>
</dbReference>
<evidence type="ECO:0000259" key="8">
    <source>
        <dbReference type="PROSITE" id="PS50110"/>
    </source>
</evidence>
<organism evidence="10 11">
    <name type="scientific">Nitratiruptor tergarcus DSM 16512</name>
    <dbReference type="NCBI Taxonomy" id="1069081"/>
    <lineage>
        <taxon>Bacteria</taxon>
        <taxon>Pseudomonadati</taxon>
        <taxon>Campylobacterota</taxon>
        <taxon>Epsilonproteobacteria</taxon>
        <taxon>Nautiliales</taxon>
        <taxon>Nitratiruptoraceae</taxon>
        <taxon>Nitratiruptor</taxon>
    </lineage>
</organism>
<dbReference type="InterPro" id="IPR039420">
    <property type="entry name" value="WalR-like"/>
</dbReference>
<dbReference type="InterPro" id="IPR011006">
    <property type="entry name" value="CheY-like_superfamily"/>
</dbReference>
<dbReference type="STRING" id="1069081.SAMN05660197_0211"/>
<dbReference type="EMBL" id="FWWZ01000001">
    <property type="protein sequence ID" value="SMC08459.1"/>
    <property type="molecule type" value="Genomic_DNA"/>
</dbReference>
<keyword evidence="5" id="KW-0804">Transcription</keyword>
<dbReference type="Gene3D" id="3.40.50.2300">
    <property type="match status" value="1"/>
</dbReference>
<dbReference type="PANTHER" id="PTHR48111:SF1">
    <property type="entry name" value="TWO-COMPONENT RESPONSE REGULATOR ORR33"/>
    <property type="match status" value="1"/>
</dbReference>
<evidence type="ECO:0000256" key="6">
    <source>
        <dbReference type="PROSITE-ProRule" id="PRU00169"/>
    </source>
</evidence>
<dbReference type="CDD" id="cd00383">
    <property type="entry name" value="trans_reg_C"/>
    <property type="match status" value="1"/>
</dbReference>
<dbReference type="GO" id="GO:0032993">
    <property type="term" value="C:protein-DNA complex"/>
    <property type="evidence" value="ECO:0007669"/>
    <property type="project" value="TreeGrafter"/>
</dbReference>
<dbReference type="Proteomes" id="UP000192602">
    <property type="component" value="Unassembled WGS sequence"/>
</dbReference>
<dbReference type="PROSITE" id="PS51755">
    <property type="entry name" value="OMPR_PHOB"/>
    <property type="match status" value="1"/>
</dbReference>
<evidence type="ECO:0000256" key="1">
    <source>
        <dbReference type="ARBA" id="ARBA00022553"/>
    </source>
</evidence>
<dbReference type="PROSITE" id="PS50110">
    <property type="entry name" value="RESPONSE_REGULATORY"/>
    <property type="match status" value="1"/>
</dbReference>
<keyword evidence="1 6" id="KW-0597">Phosphoprotein</keyword>
<feature type="DNA-binding region" description="OmpR/PhoB-type" evidence="7">
    <location>
        <begin position="132"/>
        <end position="226"/>
    </location>
</feature>
<dbReference type="CDD" id="cd17536">
    <property type="entry name" value="REC_YesN-like"/>
    <property type="match status" value="1"/>
</dbReference>
<feature type="domain" description="OmpR/PhoB-type" evidence="9">
    <location>
        <begin position="132"/>
        <end position="226"/>
    </location>
</feature>
<proteinExistence type="predicted"/>
<sequence>MDCVSILKNLDVLYVEDENQIRQMMQDVLQEDFHSFDTAADGKEGLEKFQQKHFDCVVTDIEMEGMDGLTLAEKIKEIDEDVVVILLTAYSEKERLFKAIDIGVNKYLVKPFTPEKLLQTICDIFSKKLAKEHIVDFGNGYLYNPQTAQVKKEDEVIKLTKKEKLFLDLLLENREHIVSFQEIETHVWEEGEFSENALRTLVKRLRKKLFKELIVNYSGLGYKINLNKS</sequence>
<feature type="modified residue" description="4-aspartylphosphate" evidence="6">
    <location>
        <position position="60"/>
    </location>
</feature>
<gene>
    <name evidence="10" type="ORF">SAMN05660197_0211</name>
</gene>
<dbReference type="Pfam" id="PF00486">
    <property type="entry name" value="Trans_reg_C"/>
    <property type="match status" value="1"/>
</dbReference>
<dbReference type="Pfam" id="PF00072">
    <property type="entry name" value="Response_reg"/>
    <property type="match status" value="1"/>
</dbReference>
<keyword evidence="4 7" id="KW-0238">DNA-binding</keyword>
<evidence type="ECO:0000256" key="3">
    <source>
        <dbReference type="ARBA" id="ARBA00023015"/>
    </source>
</evidence>
<dbReference type="GO" id="GO:0005829">
    <property type="term" value="C:cytosol"/>
    <property type="evidence" value="ECO:0007669"/>
    <property type="project" value="TreeGrafter"/>
</dbReference>
<keyword evidence="2" id="KW-0902">Two-component regulatory system</keyword>
<dbReference type="InterPro" id="IPR001789">
    <property type="entry name" value="Sig_transdc_resp-reg_receiver"/>
</dbReference>
<keyword evidence="3" id="KW-0805">Transcription regulation</keyword>
<dbReference type="OrthoDB" id="5514345at2"/>
<dbReference type="GO" id="GO:0000976">
    <property type="term" value="F:transcription cis-regulatory region binding"/>
    <property type="evidence" value="ECO:0007669"/>
    <property type="project" value="TreeGrafter"/>
</dbReference>
<dbReference type="AlphaFoldDB" id="A0A1W1WQG5"/>
<evidence type="ECO:0000256" key="5">
    <source>
        <dbReference type="ARBA" id="ARBA00023163"/>
    </source>
</evidence>
<dbReference type="GO" id="GO:0006355">
    <property type="term" value="P:regulation of DNA-templated transcription"/>
    <property type="evidence" value="ECO:0007669"/>
    <property type="project" value="InterPro"/>
</dbReference>
<evidence type="ECO:0000313" key="11">
    <source>
        <dbReference type="Proteomes" id="UP000192602"/>
    </source>
</evidence>
<accession>A0A1W1WQG5</accession>
<protein>
    <submittedName>
        <fullName evidence="10">DNA-binding response regulator, OmpR family, contains REC and winged-helix (WHTH) domain</fullName>
    </submittedName>
</protein>
<evidence type="ECO:0000256" key="2">
    <source>
        <dbReference type="ARBA" id="ARBA00023012"/>
    </source>
</evidence>
<feature type="domain" description="Response regulatory" evidence="8">
    <location>
        <begin position="11"/>
        <end position="125"/>
    </location>
</feature>
<reference evidence="11" key="1">
    <citation type="submission" date="2017-04" db="EMBL/GenBank/DDBJ databases">
        <authorList>
            <person name="Varghese N."/>
            <person name="Submissions S."/>
        </authorList>
    </citation>
    <scope>NUCLEOTIDE SEQUENCE [LARGE SCALE GENOMIC DNA]</scope>
    <source>
        <strain evidence="11">DSM 16512</strain>
    </source>
</reference>
<dbReference type="SMART" id="SM00862">
    <property type="entry name" value="Trans_reg_C"/>
    <property type="match status" value="1"/>
</dbReference>
<dbReference type="SMART" id="SM00448">
    <property type="entry name" value="REC"/>
    <property type="match status" value="1"/>
</dbReference>
<keyword evidence="11" id="KW-1185">Reference proteome</keyword>
<evidence type="ECO:0000256" key="7">
    <source>
        <dbReference type="PROSITE-ProRule" id="PRU01091"/>
    </source>
</evidence>
<dbReference type="Gene3D" id="1.10.10.10">
    <property type="entry name" value="Winged helix-like DNA-binding domain superfamily/Winged helix DNA-binding domain"/>
    <property type="match status" value="1"/>
</dbReference>
<dbReference type="RefSeq" id="WP_084274743.1">
    <property type="nucleotide sequence ID" value="NZ_AP026671.1"/>
</dbReference>
<dbReference type="GO" id="GO:0000156">
    <property type="term" value="F:phosphorelay response regulator activity"/>
    <property type="evidence" value="ECO:0007669"/>
    <property type="project" value="TreeGrafter"/>
</dbReference>
<evidence type="ECO:0000256" key="4">
    <source>
        <dbReference type="ARBA" id="ARBA00023125"/>
    </source>
</evidence>
<evidence type="ECO:0000259" key="9">
    <source>
        <dbReference type="PROSITE" id="PS51755"/>
    </source>
</evidence>
<dbReference type="SUPFAM" id="SSF52172">
    <property type="entry name" value="CheY-like"/>
    <property type="match status" value="1"/>
</dbReference>
<dbReference type="InterPro" id="IPR036388">
    <property type="entry name" value="WH-like_DNA-bd_sf"/>
</dbReference>